<proteinExistence type="predicted"/>
<dbReference type="EMBL" id="VSSQ01000713">
    <property type="protein sequence ID" value="MPM00192.1"/>
    <property type="molecule type" value="Genomic_DNA"/>
</dbReference>
<keyword evidence="1" id="KW-1133">Transmembrane helix</keyword>
<protein>
    <recommendedName>
        <fullName evidence="3">DUF4293 domain-containing protein</fullName>
    </recommendedName>
</protein>
<organism evidence="2">
    <name type="scientific">bioreactor metagenome</name>
    <dbReference type="NCBI Taxonomy" id="1076179"/>
    <lineage>
        <taxon>unclassified sequences</taxon>
        <taxon>metagenomes</taxon>
        <taxon>ecological metagenomes</taxon>
    </lineage>
</organism>
<keyword evidence="1" id="KW-0812">Transmembrane</keyword>
<accession>A0A644W8W8</accession>
<gene>
    <name evidence="2" type="ORF">SDC9_46415</name>
</gene>
<feature type="transmembrane region" description="Helical" evidence="1">
    <location>
        <begin position="122"/>
        <end position="142"/>
    </location>
</feature>
<dbReference type="InterPro" id="IPR025635">
    <property type="entry name" value="DUF4293"/>
</dbReference>
<name>A0A644W8W8_9ZZZZ</name>
<keyword evidence="1" id="KW-0472">Membrane</keyword>
<reference evidence="2" key="1">
    <citation type="submission" date="2019-08" db="EMBL/GenBank/DDBJ databases">
        <authorList>
            <person name="Kucharzyk K."/>
            <person name="Murdoch R.W."/>
            <person name="Higgins S."/>
            <person name="Loffler F."/>
        </authorList>
    </citation>
    <scope>NUCLEOTIDE SEQUENCE</scope>
</reference>
<feature type="transmembrane region" description="Helical" evidence="1">
    <location>
        <begin position="86"/>
        <end position="110"/>
    </location>
</feature>
<evidence type="ECO:0008006" key="3">
    <source>
        <dbReference type="Google" id="ProtNLM"/>
    </source>
</evidence>
<evidence type="ECO:0000256" key="1">
    <source>
        <dbReference type="SAM" id="Phobius"/>
    </source>
</evidence>
<feature type="transmembrane region" description="Helical" evidence="1">
    <location>
        <begin position="58"/>
        <end position="79"/>
    </location>
</feature>
<sequence>MIQRIQTLYLLLVVIVTTVTFFSPFAGLQNAEQAAIYEMSYRGLFEMNTSGDIRLANIWTLTALMAIVPLISLITVFLFKKRLLQIRLIISNIILMAGFYGLMFIYLWQYGKALDASLYLEIPAAFPLVGIILSIMAIRAIAKDEALVKSLNRIR</sequence>
<comment type="caution">
    <text evidence="2">The sequence shown here is derived from an EMBL/GenBank/DDBJ whole genome shotgun (WGS) entry which is preliminary data.</text>
</comment>
<evidence type="ECO:0000313" key="2">
    <source>
        <dbReference type="EMBL" id="MPM00192.1"/>
    </source>
</evidence>
<dbReference type="AlphaFoldDB" id="A0A644W8W8"/>
<dbReference type="Pfam" id="PF14126">
    <property type="entry name" value="DUF4293"/>
    <property type="match status" value="1"/>
</dbReference>